<proteinExistence type="predicted"/>
<sequence length="49" mass="5443">MLYLSNLGDHVHPLPAGTGMNGWRWIHTPGHSHGHISLFRTGKLQLVDS</sequence>
<name>A0ABS2P020_9BACI</name>
<gene>
    <name evidence="1" type="ORF">JOC95_001930</name>
</gene>
<accession>A0ABS2P020</accession>
<keyword evidence="2" id="KW-1185">Reference proteome</keyword>
<evidence type="ECO:0000313" key="1">
    <source>
        <dbReference type="EMBL" id="MBM7620078.1"/>
    </source>
</evidence>
<dbReference type="Proteomes" id="UP000737402">
    <property type="component" value="Unassembled WGS sequence"/>
</dbReference>
<comment type="caution">
    <text evidence="1">The sequence shown here is derived from an EMBL/GenBank/DDBJ whole genome shotgun (WGS) entry which is preliminary data.</text>
</comment>
<dbReference type="Gene3D" id="3.60.15.10">
    <property type="entry name" value="Ribonuclease Z/Hydroxyacylglutathione hydrolase-like"/>
    <property type="match status" value="1"/>
</dbReference>
<protein>
    <submittedName>
        <fullName evidence="1">Glyoxylase-like metal-dependent hydrolase (Beta-lactamase superfamily II)</fullName>
    </submittedName>
</protein>
<dbReference type="InterPro" id="IPR036866">
    <property type="entry name" value="RibonucZ/Hydroxyglut_hydro"/>
</dbReference>
<organism evidence="1 2">
    <name type="scientific">Sutcliffiella tianshenii</name>
    <dbReference type="NCBI Taxonomy" id="1463404"/>
    <lineage>
        <taxon>Bacteria</taxon>
        <taxon>Bacillati</taxon>
        <taxon>Bacillota</taxon>
        <taxon>Bacilli</taxon>
        <taxon>Bacillales</taxon>
        <taxon>Bacillaceae</taxon>
        <taxon>Sutcliffiella</taxon>
    </lineage>
</organism>
<evidence type="ECO:0000313" key="2">
    <source>
        <dbReference type="Proteomes" id="UP000737402"/>
    </source>
</evidence>
<reference evidence="1 2" key="1">
    <citation type="submission" date="2021-01" db="EMBL/GenBank/DDBJ databases">
        <title>Genomic Encyclopedia of Type Strains, Phase IV (KMG-IV): sequencing the most valuable type-strain genomes for metagenomic binning, comparative biology and taxonomic classification.</title>
        <authorList>
            <person name="Goeker M."/>
        </authorList>
    </citation>
    <scope>NUCLEOTIDE SEQUENCE [LARGE SCALE GENOMIC DNA]</scope>
    <source>
        <strain evidence="1 2">DSM 25879</strain>
    </source>
</reference>
<dbReference type="EMBL" id="JAFBED010000003">
    <property type="protein sequence ID" value="MBM7620078.1"/>
    <property type="molecule type" value="Genomic_DNA"/>
</dbReference>